<comment type="caution">
    <text evidence="2">The sequence shown here is derived from an EMBL/GenBank/DDBJ whole genome shotgun (WGS) entry which is preliminary data.</text>
</comment>
<dbReference type="InterPro" id="IPR023203">
    <property type="entry name" value="TTHA0068_sf"/>
</dbReference>
<gene>
    <name evidence="2" type="ORF">GCM10007927_00640</name>
</gene>
<dbReference type="InterPro" id="IPR005500">
    <property type="entry name" value="DUF309"/>
</dbReference>
<feature type="region of interest" description="Disordered" evidence="1">
    <location>
        <begin position="1"/>
        <end position="21"/>
    </location>
</feature>
<name>A0ABQ5VCM6_9RHOB</name>
<feature type="compositionally biased region" description="Pro residues" evidence="1">
    <location>
        <begin position="1"/>
        <end position="14"/>
    </location>
</feature>
<reference evidence="2" key="1">
    <citation type="journal article" date="2014" name="Int. J. Syst. Evol. Microbiol.">
        <title>Complete genome of a new Firmicutes species belonging to the dominant human colonic microbiota ('Ruminococcus bicirculans') reveals two chromosomes and a selective capacity to utilize plant glucans.</title>
        <authorList>
            <consortium name="NISC Comparative Sequencing Program"/>
            <person name="Wegmann U."/>
            <person name="Louis P."/>
            <person name="Goesmann A."/>
            <person name="Henrissat B."/>
            <person name="Duncan S.H."/>
            <person name="Flint H.J."/>
        </authorList>
    </citation>
    <scope>NUCLEOTIDE SEQUENCE</scope>
    <source>
        <strain evidence="2">NBRC 109915</strain>
    </source>
</reference>
<dbReference type="EMBL" id="BSNL01000001">
    <property type="protein sequence ID" value="GLQ25261.1"/>
    <property type="molecule type" value="Genomic_DNA"/>
</dbReference>
<sequence>MPDPVAPIPMPPHAYVPGQNTRHPEDWFDGIKSSLQTGIPLADLQHTQAFRAGMIYLDAGFYWECHEVLEAVWMQTPAATPEREMVQALIQLANAQLKILMARPHAAERLCDMVEDHMDKCASSAPILGVKPAQVRARVKKLRLFLDPE</sequence>
<evidence type="ECO:0000256" key="1">
    <source>
        <dbReference type="SAM" id="MobiDB-lite"/>
    </source>
</evidence>
<evidence type="ECO:0000313" key="2">
    <source>
        <dbReference type="EMBL" id="GLQ25261.1"/>
    </source>
</evidence>
<dbReference type="Gene3D" id="1.10.3450.10">
    <property type="entry name" value="TTHA0068-like"/>
    <property type="match status" value="1"/>
</dbReference>
<dbReference type="RefSeq" id="WP_284369426.1">
    <property type="nucleotide sequence ID" value="NZ_BSNL01000001.1"/>
</dbReference>
<protein>
    <recommendedName>
        <fullName evidence="4">DUF309 domain-containing protein</fullName>
    </recommendedName>
</protein>
<organism evidence="2 3">
    <name type="scientific">Sulfitobacter pacificus</name>
    <dbReference type="NCBI Taxonomy" id="1499314"/>
    <lineage>
        <taxon>Bacteria</taxon>
        <taxon>Pseudomonadati</taxon>
        <taxon>Pseudomonadota</taxon>
        <taxon>Alphaproteobacteria</taxon>
        <taxon>Rhodobacterales</taxon>
        <taxon>Roseobacteraceae</taxon>
        <taxon>Sulfitobacter</taxon>
    </lineage>
</organism>
<evidence type="ECO:0000313" key="3">
    <source>
        <dbReference type="Proteomes" id="UP001161388"/>
    </source>
</evidence>
<dbReference type="Proteomes" id="UP001161388">
    <property type="component" value="Unassembled WGS sequence"/>
</dbReference>
<proteinExistence type="predicted"/>
<keyword evidence="3" id="KW-1185">Reference proteome</keyword>
<dbReference type="Pfam" id="PF03745">
    <property type="entry name" value="DUF309"/>
    <property type="match status" value="1"/>
</dbReference>
<accession>A0ABQ5VCM6</accession>
<evidence type="ECO:0008006" key="4">
    <source>
        <dbReference type="Google" id="ProtNLM"/>
    </source>
</evidence>
<reference evidence="2" key="2">
    <citation type="submission" date="2023-01" db="EMBL/GenBank/DDBJ databases">
        <title>Draft genome sequence of Sulfitobacter pacificus strain NBRC 109915.</title>
        <authorList>
            <person name="Sun Q."/>
            <person name="Mori K."/>
        </authorList>
    </citation>
    <scope>NUCLEOTIDE SEQUENCE</scope>
    <source>
        <strain evidence="2">NBRC 109915</strain>
    </source>
</reference>
<dbReference type="SUPFAM" id="SSF140663">
    <property type="entry name" value="TTHA0068-like"/>
    <property type="match status" value="1"/>
</dbReference>